<evidence type="ECO:0000313" key="2">
    <source>
        <dbReference type="EMBL" id="TNN61726.1"/>
    </source>
</evidence>
<gene>
    <name evidence="2" type="ORF">EYF80_028088</name>
</gene>
<keyword evidence="3" id="KW-1185">Reference proteome</keyword>
<protein>
    <submittedName>
        <fullName evidence="2">Uncharacterized protein</fullName>
    </submittedName>
</protein>
<sequence length="257" mass="29565">MEEVKEEEVECSMGGGEQEEQEEQEEEQLRSHDLLDARPLEAAGAALLLHLAGRAVARGAVGPPGECCEVASEVMELDRLRLAVMLSWLWLLGGYGEVGVRSASSPRSSSAAGSHVTRRGEKRRGEERRGEERGEERRGEERRGEERKRGEERREERREERERGEERREERREERERGEERREERRERLETMIVGGLVLGGRLLVVDHALHDAVDRVQQVGVLTHGQHRVDLRVQQVVAEETRQMRPRPQTTRPQDH</sequence>
<organism evidence="2 3">
    <name type="scientific">Liparis tanakae</name>
    <name type="common">Tanaka's snailfish</name>
    <dbReference type="NCBI Taxonomy" id="230148"/>
    <lineage>
        <taxon>Eukaryota</taxon>
        <taxon>Metazoa</taxon>
        <taxon>Chordata</taxon>
        <taxon>Craniata</taxon>
        <taxon>Vertebrata</taxon>
        <taxon>Euteleostomi</taxon>
        <taxon>Actinopterygii</taxon>
        <taxon>Neopterygii</taxon>
        <taxon>Teleostei</taxon>
        <taxon>Neoteleostei</taxon>
        <taxon>Acanthomorphata</taxon>
        <taxon>Eupercaria</taxon>
        <taxon>Perciformes</taxon>
        <taxon>Cottioidei</taxon>
        <taxon>Cottales</taxon>
        <taxon>Liparidae</taxon>
        <taxon>Liparis</taxon>
    </lineage>
</organism>
<feature type="compositionally biased region" description="Basic and acidic residues" evidence="1">
    <location>
        <begin position="123"/>
        <end position="185"/>
    </location>
</feature>
<accession>A0A4Z2H7I0</accession>
<proteinExistence type="predicted"/>
<feature type="compositionally biased region" description="Low complexity" evidence="1">
    <location>
        <begin position="99"/>
        <end position="114"/>
    </location>
</feature>
<reference evidence="2 3" key="1">
    <citation type="submission" date="2019-03" db="EMBL/GenBank/DDBJ databases">
        <title>First draft genome of Liparis tanakae, snailfish: a comprehensive survey of snailfish specific genes.</title>
        <authorList>
            <person name="Kim W."/>
            <person name="Song I."/>
            <person name="Jeong J.-H."/>
            <person name="Kim D."/>
            <person name="Kim S."/>
            <person name="Ryu S."/>
            <person name="Song J.Y."/>
            <person name="Lee S.K."/>
        </authorList>
    </citation>
    <scope>NUCLEOTIDE SEQUENCE [LARGE SCALE GENOMIC DNA]</scope>
    <source>
        <tissue evidence="2">Muscle</tissue>
    </source>
</reference>
<evidence type="ECO:0000313" key="3">
    <source>
        <dbReference type="Proteomes" id="UP000314294"/>
    </source>
</evidence>
<comment type="caution">
    <text evidence="2">The sequence shown here is derived from an EMBL/GenBank/DDBJ whole genome shotgun (WGS) entry which is preliminary data.</text>
</comment>
<feature type="compositionally biased region" description="Acidic residues" evidence="1">
    <location>
        <begin position="17"/>
        <end position="26"/>
    </location>
</feature>
<feature type="region of interest" description="Disordered" evidence="1">
    <location>
        <begin position="1"/>
        <end position="30"/>
    </location>
</feature>
<name>A0A4Z2H7I0_9TELE</name>
<evidence type="ECO:0000256" key="1">
    <source>
        <dbReference type="SAM" id="MobiDB-lite"/>
    </source>
</evidence>
<dbReference type="Proteomes" id="UP000314294">
    <property type="component" value="Unassembled WGS sequence"/>
</dbReference>
<dbReference type="AlphaFoldDB" id="A0A4Z2H7I0"/>
<feature type="region of interest" description="Disordered" evidence="1">
    <location>
        <begin position="99"/>
        <end position="185"/>
    </location>
</feature>
<dbReference type="EMBL" id="SRLO01000310">
    <property type="protein sequence ID" value="TNN61726.1"/>
    <property type="molecule type" value="Genomic_DNA"/>
</dbReference>
<feature type="compositionally biased region" description="Acidic residues" evidence="1">
    <location>
        <begin position="1"/>
        <end position="10"/>
    </location>
</feature>